<keyword evidence="1" id="KW-1133">Transmembrane helix</keyword>
<dbReference type="OrthoDB" id="1707604at2"/>
<evidence type="ECO:0000313" key="2">
    <source>
        <dbReference type="EMBL" id="QAT62848.1"/>
    </source>
</evidence>
<reference evidence="3" key="1">
    <citation type="submission" date="2019-01" db="EMBL/GenBank/DDBJ databases">
        <title>Draft genomes of a novel of Sporanaerobacter strains.</title>
        <authorList>
            <person name="Ma S."/>
        </authorList>
    </citation>
    <scope>NUCLEOTIDE SEQUENCE [LARGE SCALE GENOMIC DNA]</scope>
    <source>
        <strain evidence="3">NJN-17</strain>
    </source>
</reference>
<evidence type="ECO:0000313" key="3">
    <source>
        <dbReference type="Proteomes" id="UP000287969"/>
    </source>
</evidence>
<keyword evidence="3" id="KW-1185">Reference proteome</keyword>
<dbReference type="EMBL" id="CP035282">
    <property type="protein sequence ID" value="QAT62848.1"/>
    <property type="molecule type" value="Genomic_DNA"/>
</dbReference>
<protein>
    <recommendedName>
        <fullName evidence="4">ABC-2 family transporter protein</fullName>
    </recommendedName>
</protein>
<keyword evidence="1" id="KW-0472">Membrane</keyword>
<evidence type="ECO:0008006" key="4">
    <source>
        <dbReference type="Google" id="ProtNLM"/>
    </source>
</evidence>
<organism evidence="2 3">
    <name type="scientific">Acidilutibacter cellobiosedens</name>
    <dbReference type="NCBI Taxonomy" id="2507161"/>
    <lineage>
        <taxon>Bacteria</taxon>
        <taxon>Bacillati</taxon>
        <taxon>Bacillota</taxon>
        <taxon>Tissierellia</taxon>
        <taxon>Tissierellales</taxon>
        <taxon>Acidilutibacteraceae</taxon>
        <taxon>Acidilutibacter</taxon>
    </lineage>
</organism>
<accession>A0A410QG79</accession>
<proteinExistence type="predicted"/>
<feature type="transmembrane region" description="Helical" evidence="1">
    <location>
        <begin position="178"/>
        <end position="201"/>
    </location>
</feature>
<feature type="transmembrane region" description="Helical" evidence="1">
    <location>
        <begin position="149"/>
        <end position="171"/>
    </location>
</feature>
<feature type="transmembrane region" description="Helical" evidence="1">
    <location>
        <begin position="235"/>
        <end position="252"/>
    </location>
</feature>
<sequence>MNSVINKIKKFSVENKKYRHLYLSLIFLLFLFMDMGIVIMTALDSNFQSTINKPESYSWLQLINSYLIAKTIFMPTLLAVITSRVADIENRGDMWKVLKTSGWTMEEIFDIKFLSIFLKYIIFQILEGILLVLVGRKVGITMPIPVERLTVTLISIIAISFAIMTIHYFLAMRYENQLIGLALSVCGSLSGIIGILLPFGISRFILYSYYAHLISTEFVKTGKDQWGLKLVPMRLYPLLVSALLGIFVFVWSRRKLKKLDF</sequence>
<dbReference type="AlphaFoldDB" id="A0A410QG79"/>
<evidence type="ECO:0000256" key="1">
    <source>
        <dbReference type="SAM" id="Phobius"/>
    </source>
</evidence>
<feature type="transmembrane region" description="Helical" evidence="1">
    <location>
        <begin position="113"/>
        <end position="134"/>
    </location>
</feature>
<dbReference type="KEGG" id="spoa:EQM13_15360"/>
<gene>
    <name evidence="2" type="ORF">EQM13_15360</name>
</gene>
<name>A0A410QG79_9FIRM</name>
<feature type="transmembrane region" description="Helical" evidence="1">
    <location>
        <begin position="63"/>
        <end position="86"/>
    </location>
</feature>
<dbReference type="Pfam" id="PF12730">
    <property type="entry name" value="ABC2_membrane_4"/>
    <property type="match status" value="1"/>
</dbReference>
<dbReference type="Proteomes" id="UP000287969">
    <property type="component" value="Chromosome"/>
</dbReference>
<feature type="transmembrane region" description="Helical" evidence="1">
    <location>
        <begin position="21"/>
        <end position="43"/>
    </location>
</feature>
<keyword evidence="1" id="KW-0812">Transmembrane</keyword>